<dbReference type="SUPFAM" id="SSF56112">
    <property type="entry name" value="Protein kinase-like (PK-like)"/>
    <property type="match status" value="1"/>
</dbReference>
<evidence type="ECO:0000313" key="2">
    <source>
        <dbReference type="EMBL" id="KAG0247346.1"/>
    </source>
</evidence>
<name>A0A9P6PJZ5_9FUNG</name>
<feature type="non-terminal residue" evidence="2">
    <location>
        <position position="228"/>
    </location>
</feature>
<sequence length="228" mass="25793">MVLWEMAANFPDPFRGLDNMNFVRHVCWGGRETIPYDTPQDFRQWIERCWHQNPSERPRAVEMVHFELEGIDTLIRDGDTEIDTSIPSDLENNALLPSSFEAESDSLSTMSRDRVPPAYNVDNELEDDGEKERFGDDCDDCDDEELDVGLDSVSSTVLSMSTIMLRLSEEAHDCIGRASVGDKRAQFMLGCWRINGEEGVDVDPQDAHHWLKLAAEGPGAIVEAFRLL</sequence>
<dbReference type="OrthoDB" id="2331397at2759"/>
<accession>A0A9P6PJZ5</accession>
<evidence type="ECO:0000259" key="1">
    <source>
        <dbReference type="Pfam" id="PF07714"/>
    </source>
</evidence>
<proteinExistence type="predicted"/>
<comment type="caution">
    <text evidence="2">The sequence shown here is derived from an EMBL/GenBank/DDBJ whole genome shotgun (WGS) entry which is preliminary data.</text>
</comment>
<gene>
    <name evidence="2" type="ORF">DFQ27_002162</name>
</gene>
<dbReference type="EMBL" id="JAAAJB010001795">
    <property type="protein sequence ID" value="KAG0247346.1"/>
    <property type="molecule type" value="Genomic_DNA"/>
</dbReference>
<dbReference type="Gene3D" id="1.10.510.10">
    <property type="entry name" value="Transferase(Phosphotransferase) domain 1"/>
    <property type="match status" value="1"/>
</dbReference>
<dbReference type="Gene3D" id="1.25.40.10">
    <property type="entry name" value="Tetratricopeptide repeat domain"/>
    <property type="match status" value="1"/>
</dbReference>
<dbReference type="InterPro" id="IPR011990">
    <property type="entry name" value="TPR-like_helical_dom_sf"/>
</dbReference>
<dbReference type="InterPro" id="IPR001245">
    <property type="entry name" value="Ser-Thr/Tyr_kinase_cat_dom"/>
</dbReference>
<organism evidence="2 3">
    <name type="scientific">Actinomortierella ambigua</name>
    <dbReference type="NCBI Taxonomy" id="1343610"/>
    <lineage>
        <taxon>Eukaryota</taxon>
        <taxon>Fungi</taxon>
        <taxon>Fungi incertae sedis</taxon>
        <taxon>Mucoromycota</taxon>
        <taxon>Mortierellomycotina</taxon>
        <taxon>Mortierellomycetes</taxon>
        <taxon>Mortierellales</taxon>
        <taxon>Mortierellaceae</taxon>
        <taxon>Actinomortierella</taxon>
    </lineage>
</organism>
<dbReference type="Proteomes" id="UP000807716">
    <property type="component" value="Unassembled WGS sequence"/>
</dbReference>
<dbReference type="GO" id="GO:0004672">
    <property type="term" value="F:protein kinase activity"/>
    <property type="evidence" value="ECO:0007669"/>
    <property type="project" value="InterPro"/>
</dbReference>
<protein>
    <recommendedName>
        <fullName evidence="1">Serine-threonine/tyrosine-protein kinase catalytic domain-containing protein</fullName>
    </recommendedName>
</protein>
<reference evidence="2" key="1">
    <citation type="journal article" date="2020" name="Fungal Divers.">
        <title>Resolving the Mortierellaceae phylogeny through synthesis of multi-gene phylogenetics and phylogenomics.</title>
        <authorList>
            <person name="Vandepol N."/>
            <person name="Liber J."/>
            <person name="Desiro A."/>
            <person name="Na H."/>
            <person name="Kennedy M."/>
            <person name="Barry K."/>
            <person name="Grigoriev I.V."/>
            <person name="Miller A.N."/>
            <person name="O'Donnell K."/>
            <person name="Stajich J.E."/>
            <person name="Bonito G."/>
        </authorList>
    </citation>
    <scope>NUCLEOTIDE SEQUENCE</scope>
    <source>
        <strain evidence="2">BC1065</strain>
    </source>
</reference>
<dbReference type="AlphaFoldDB" id="A0A9P6PJZ5"/>
<keyword evidence="3" id="KW-1185">Reference proteome</keyword>
<dbReference type="Pfam" id="PF07714">
    <property type="entry name" value="PK_Tyr_Ser-Thr"/>
    <property type="match status" value="1"/>
</dbReference>
<dbReference type="InterPro" id="IPR011009">
    <property type="entry name" value="Kinase-like_dom_sf"/>
</dbReference>
<evidence type="ECO:0000313" key="3">
    <source>
        <dbReference type="Proteomes" id="UP000807716"/>
    </source>
</evidence>
<feature type="domain" description="Serine-threonine/tyrosine-protein kinase catalytic" evidence="1">
    <location>
        <begin position="2"/>
        <end position="64"/>
    </location>
</feature>